<protein>
    <recommendedName>
        <fullName evidence="5">Ubiquitin-like protease family profile domain-containing protein</fullName>
    </recommendedName>
</protein>
<keyword evidence="7" id="KW-1185">Reference proteome</keyword>
<dbReference type="Gene3D" id="3.40.395.10">
    <property type="entry name" value="Adenoviral Proteinase, Chain A"/>
    <property type="match status" value="1"/>
</dbReference>
<dbReference type="AlphaFoldDB" id="A0A445DDC4"/>
<dbReference type="InterPro" id="IPR038765">
    <property type="entry name" value="Papain-like_cys_pep_sf"/>
</dbReference>
<dbReference type="SUPFAM" id="SSF54001">
    <property type="entry name" value="Cysteine proteinases"/>
    <property type="match status" value="1"/>
</dbReference>
<dbReference type="GO" id="GO:0006508">
    <property type="term" value="P:proteolysis"/>
    <property type="evidence" value="ECO:0007669"/>
    <property type="project" value="UniProtKB-KW"/>
</dbReference>
<comment type="caution">
    <text evidence="6">The sequence shown here is derived from an EMBL/GenBank/DDBJ whole genome shotgun (WGS) entry which is preliminary data.</text>
</comment>
<feature type="domain" description="Ubiquitin-like protease family profile" evidence="5">
    <location>
        <begin position="471"/>
        <end position="534"/>
    </location>
</feature>
<keyword evidence="2" id="KW-0645">Protease</keyword>
<evidence type="ECO:0000313" key="7">
    <source>
        <dbReference type="Proteomes" id="UP000289738"/>
    </source>
</evidence>
<comment type="similarity">
    <text evidence="1">Belongs to the peptidase C48 family.</text>
</comment>
<dbReference type="EMBL" id="SDMP01000004">
    <property type="protein sequence ID" value="RYR61178.1"/>
    <property type="molecule type" value="Genomic_DNA"/>
</dbReference>
<evidence type="ECO:0000313" key="6">
    <source>
        <dbReference type="EMBL" id="RYR61178.1"/>
    </source>
</evidence>
<proteinExistence type="inferred from homology"/>
<organism evidence="6 7">
    <name type="scientific">Arachis hypogaea</name>
    <name type="common">Peanut</name>
    <dbReference type="NCBI Taxonomy" id="3818"/>
    <lineage>
        <taxon>Eukaryota</taxon>
        <taxon>Viridiplantae</taxon>
        <taxon>Streptophyta</taxon>
        <taxon>Embryophyta</taxon>
        <taxon>Tracheophyta</taxon>
        <taxon>Spermatophyta</taxon>
        <taxon>Magnoliopsida</taxon>
        <taxon>eudicotyledons</taxon>
        <taxon>Gunneridae</taxon>
        <taxon>Pentapetalae</taxon>
        <taxon>rosids</taxon>
        <taxon>fabids</taxon>
        <taxon>Fabales</taxon>
        <taxon>Fabaceae</taxon>
        <taxon>Papilionoideae</taxon>
        <taxon>50 kb inversion clade</taxon>
        <taxon>dalbergioids sensu lato</taxon>
        <taxon>Dalbergieae</taxon>
        <taxon>Pterocarpus clade</taxon>
        <taxon>Arachis</taxon>
    </lineage>
</organism>
<evidence type="ECO:0000256" key="2">
    <source>
        <dbReference type="ARBA" id="ARBA00022670"/>
    </source>
</evidence>
<dbReference type="GO" id="GO:0008234">
    <property type="term" value="F:cysteine-type peptidase activity"/>
    <property type="evidence" value="ECO:0007669"/>
    <property type="project" value="InterPro"/>
</dbReference>
<evidence type="ECO:0000256" key="4">
    <source>
        <dbReference type="SAM" id="MobiDB-lite"/>
    </source>
</evidence>
<evidence type="ECO:0000256" key="3">
    <source>
        <dbReference type="ARBA" id="ARBA00022801"/>
    </source>
</evidence>
<dbReference type="Proteomes" id="UP000289738">
    <property type="component" value="Chromosome A04"/>
</dbReference>
<sequence>MLGCVTGALSGDENTLNRFHVSYLTVSPGDVVVTVMELLLTPPLPYVCHLHELIDQHVDENLKPVWRNHCRRPQNSPMVIMNPPPPFGSQRLRHGVAVGIGAFVLIESAVTVTDGGYFLSMYCRSSPGVHIGQHPGESHFEPCNAPTPFQIHPSSTWSVSCARKSIKESPARGCLTPTHDGTGGVSVRTCSCRGPHPGIEGSLFSAASCGSSRGANNQDSSHVAETVVTTVSGIKCDLERLSDVISRHEGVVLEIRDAIREMAADIYFLNLTSPTKGTCGSCSKNRKKKSMSRHLSSLTTSPAKPSPEVVDLTADTDGDPPAFHVEANVKRARDGLTGRHMCNDQLPGAHDVVNLGSLLSLKVERIPQNMDLVFHPMDAMNLSGLELAVATYIFSGDLPQSEILIDVGDCLCSRGALLTLVPRCEVVDDVLNVVVRMLTTPSEKQHWYLPTSIMQAAIDGQSLTTGNMTSLRNKYMRSKVDRVTRIYQPMWCDRHWYLMIIDVPRKKLIYLDSLRDPHQADARKTWMMRVALYLEGLTLGKSWLSGEGALRPRFSAFDFEEPDVPQQEGNSILALINSKNPIVNYLPKQHGLWHMGCPMDDSRTLIERLRRTAREYCNKDAVSYGFSVEITQWNRKGGSLKGICTLGNEVNLAECMRSLGSSNGN</sequence>
<dbReference type="Pfam" id="PF02902">
    <property type="entry name" value="Peptidase_C48"/>
    <property type="match status" value="1"/>
</dbReference>
<feature type="region of interest" description="Disordered" evidence="4">
    <location>
        <begin position="278"/>
        <end position="309"/>
    </location>
</feature>
<gene>
    <name evidence="6" type="ORF">Ahy_A04g018306</name>
</gene>
<keyword evidence="3" id="KW-0378">Hydrolase</keyword>
<evidence type="ECO:0000259" key="5">
    <source>
        <dbReference type="Pfam" id="PF02902"/>
    </source>
</evidence>
<evidence type="ECO:0000256" key="1">
    <source>
        <dbReference type="ARBA" id="ARBA00005234"/>
    </source>
</evidence>
<accession>A0A445DDC4</accession>
<dbReference type="InterPro" id="IPR003653">
    <property type="entry name" value="Peptidase_C48_C"/>
</dbReference>
<name>A0A445DDC4_ARAHY</name>
<feature type="compositionally biased region" description="Polar residues" evidence="4">
    <location>
        <begin position="293"/>
        <end position="303"/>
    </location>
</feature>
<reference evidence="6 7" key="1">
    <citation type="submission" date="2019-01" db="EMBL/GenBank/DDBJ databases">
        <title>Sequencing of cultivated peanut Arachis hypogaea provides insights into genome evolution and oil improvement.</title>
        <authorList>
            <person name="Chen X."/>
        </authorList>
    </citation>
    <scope>NUCLEOTIDE SEQUENCE [LARGE SCALE GENOMIC DNA]</scope>
    <source>
        <strain evidence="7">cv. Fuhuasheng</strain>
        <tissue evidence="6">Leaves</tissue>
    </source>
</reference>